<dbReference type="InterPro" id="IPR011990">
    <property type="entry name" value="TPR-like_helical_dom_sf"/>
</dbReference>
<dbReference type="InterPro" id="IPR000719">
    <property type="entry name" value="Prot_kinase_dom"/>
</dbReference>
<feature type="compositionally biased region" description="Pro residues" evidence="6">
    <location>
        <begin position="1"/>
        <end position="12"/>
    </location>
</feature>
<dbReference type="Pfam" id="PF00069">
    <property type="entry name" value="Pkinase"/>
    <property type="match status" value="1"/>
</dbReference>
<protein>
    <submittedName>
        <fullName evidence="8">Serine/threonine protein kinase</fullName>
    </submittedName>
</protein>
<evidence type="ECO:0000256" key="1">
    <source>
        <dbReference type="ARBA" id="ARBA00022679"/>
    </source>
</evidence>
<dbReference type="EMBL" id="JAAGOH010000066">
    <property type="protein sequence ID" value="NDY94052.1"/>
    <property type="molecule type" value="Genomic_DNA"/>
</dbReference>
<evidence type="ECO:0000256" key="4">
    <source>
        <dbReference type="ARBA" id="ARBA00022840"/>
    </source>
</evidence>
<evidence type="ECO:0000256" key="5">
    <source>
        <dbReference type="PROSITE-ProRule" id="PRU10141"/>
    </source>
</evidence>
<accession>A0A7C9PKZ2</accession>
<dbReference type="GO" id="GO:0005524">
    <property type="term" value="F:ATP binding"/>
    <property type="evidence" value="ECO:0007669"/>
    <property type="project" value="UniProtKB-UniRule"/>
</dbReference>
<keyword evidence="2 5" id="KW-0547">Nucleotide-binding</keyword>
<comment type="caution">
    <text evidence="8">The sequence shown here is derived from an EMBL/GenBank/DDBJ whole genome shotgun (WGS) entry which is preliminary data.</text>
</comment>
<dbReference type="InterPro" id="IPR017441">
    <property type="entry name" value="Protein_kinase_ATP_BS"/>
</dbReference>
<dbReference type="SUPFAM" id="SSF48452">
    <property type="entry name" value="TPR-like"/>
    <property type="match status" value="2"/>
</dbReference>
<dbReference type="Gene3D" id="3.30.200.20">
    <property type="entry name" value="Phosphorylase Kinase, domain 1"/>
    <property type="match status" value="1"/>
</dbReference>
<feature type="region of interest" description="Disordered" evidence="6">
    <location>
        <begin position="1"/>
        <end position="20"/>
    </location>
</feature>
<dbReference type="PROSITE" id="PS00108">
    <property type="entry name" value="PROTEIN_KINASE_ST"/>
    <property type="match status" value="1"/>
</dbReference>
<dbReference type="GO" id="GO:0004674">
    <property type="term" value="F:protein serine/threonine kinase activity"/>
    <property type="evidence" value="ECO:0007669"/>
    <property type="project" value="UniProtKB-KW"/>
</dbReference>
<evidence type="ECO:0000256" key="3">
    <source>
        <dbReference type="ARBA" id="ARBA00022777"/>
    </source>
</evidence>
<feature type="binding site" evidence="5">
    <location>
        <position position="138"/>
    </location>
    <ligand>
        <name>ATP</name>
        <dbReference type="ChEBI" id="CHEBI:30616"/>
    </ligand>
</feature>
<evidence type="ECO:0000259" key="7">
    <source>
        <dbReference type="PROSITE" id="PS50011"/>
    </source>
</evidence>
<reference evidence="8 9" key="1">
    <citation type="submission" date="2020-02" db="EMBL/GenBank/DDBJ databases">
        <title>Ideonella bacterium strain TBM-1.</title>
        <authorList>
            <person name="Chen W.-M."/>
        </authorList>
    </citation>
    <scope>NUCLEOTIDE SEQUENCE [LARGE SCALE GENOMIC DNA]</scope>
    <source>
        <strain evidence="8 9">TBM-1</strain>
    </source>
</reference>
<name>A0A7C9PKZ2_9BURK</name>
<dbReference type="Proteomes" id="UP000484255">
    <property type="component" value="Unassembled WGS sequence"/>
</dbReference>
<sequence>MSLPAPLVPHDPPSGAAPSRPDWAAVKALFELALAQPVERRRDWLARATAPAAVREEVQSLLDQPAPEDTLHRLSRPLTPISLAAVLQAREEAEPPLPPPGTRLGPWEVTGLLGRGGMADVLAARRADGAWDGPAAVKVLRAGQDSAAVLERFAQEQQALGRLVHPHIARLLDAGRTPAGQPYFVMERVEGRPLDEACRGLPLPARLALFLQLADAVAFAHRQLLVHRDLKPSNVLVTAEGQVKLLDFGIAKALDPTAGPLAQADLTQAGQRPFTPYWASPEQVRGDWVGLPSDVYGLGLLLYVMLTGVRPYGRQAEGTAEVLQAVLHEPPSRASHLPPHEVPDPSWLRRRSRLAGDLDKILATALAKVPEDRYPSVEALAADVRAHLDGRPVSVRTARPLYLAHKFVRRHPAGVGLSALAGLALVAALGGLGWQARQAELARHQAEERLTQVRQLANRLVFQYHDQAAAMPGALALREALLRDAIAYLDALARQGAGAPDPVLASELAQSYQRIAVLQGESFSPSQERSATALQSTDKALDWLARAPQDLPTQLAGADLGLLRAQLLLRQGRLQAGQEALHQTLPWLTRAERLAPQDPQVRSRRATWLGRHAMLLAHPSQASLGQVDAALRRWDEALPLFERLRREQPEQAEWTHQLAWAHAGRMAVLSLDGQDQMALEESERMLALREAAARAFPDNPHFQQQVSAAQVNRAVALGLAGRWAQARPWFERADARYGHALADDPGNQALRRDAALLQLTRARALARSGQEAAARPLLRAAVAALDGLQAEPGDFYLARWRAEVRLWAARTHRAQDPAQALRWADEALAQVDQAADAANANARWMRAQALGEQAAALAVLGRAVPAAERARQARQLWHEGVPRSLSPWAEQARALLDARTPLQAVRAGTGGRLL</sequence>
<proteinExistence type="predicted"/>
<dbReference type="CDD" id="cd14014">
    <property type="entry name" value="STKc_PknB_like"/>
    <property type="match status" value="1"/>
</dbReference>
<evidence type="ECO:0000313" key="8">
    <source>
        <dbReference type="EMBL" id="NDY94052.1"/>
    </source>
</evidence>
<dbReference type="InterPro" id="IPR011009">
    <property type="entry name" value="Kinase-like_dom_sf"/>
</dbReference>
<dbReference type="Gene3D" id="1.10.510.10">
    <property type="entry name" value="Transferase(Phosphotransferase) domain 1"/>
    <property type="match status" value="1"/>
</dbReference>
<dbReference type="PANTHER" id="PTHR43289">
    <property type="entry name" value="MITOGEN-ACTIVATED PROTEIN KINASE KINASE KINASE 20-RELATED"/>
    <property type="match status" value="1"/>
</dbReference>
<organism evidence="8 9">
    <name type="scientific">Ideonella livida</name>
    <dbReference type="NCBI Taxonomy" id="2707176"/>
    <lineage>
        <taxon>Bacteria</taxon>
        <taxon>Pseudomonadati</taxon>
        <taxon>Pseudomonadota</taxon>
        <taxon>Betaproteobacteria</taxon>
        <taxon>Burkholderiales</taxon>
        <taxon>Sphaerotilaceae</taxon>
        <taxon>Ideonella</taxon>
    </lineage>
</organism>
<keyword evidence="3 8" id="KW-0418">Kinase</keyword>
<evidence type="ECO:0000256" key="2">
    <source>
        <dbReference type="ARBA" id="ARBA00022741"/>
    </source>
</evidence>
<gene>
    <name evidence="8" type="ORF">G3A44_22935</name>
</gene>
<dbReference type="RefSeq" id="WP_163460068.1">
    <property type="nucleotide sequence ID" value="NZ_JAAGOH010000066.1"/>
</dbReference>
<keyword evidence="9" id="KW-1185">Reference proteome</keyword>
<dbReference type="AlphaFoldDB" id="A0A7C9PKZ2"/>
<dbReference type="SUPFAM" id="SSF56112">
    <property type="entry name" value="Protein kinase-like (PK-like)"/>
    <property type="match status" value="1"/>
</dbReference>
<dbReference type="SMART" id="SM00220">
    <property type="entry name" value="S_TKc"/>
    <property type="match status" value="1"/>
</dbReference>
<keyword evidence="4 5" id="KW-0067">ATP-binding</keyword>
<evidence type="ECO:0000313" key="9">
    <source>
        <dbReference type="Proteomes" id="UP000484255"/>
    </source>
</evidence>
<dbReference type="InterPro" id="IPR008271">
    <property type="entry name" value="Ser/Thr_kinase_AS"/>
</dbReference>
<evidence type="ECO:0000256" key="6">
    <source>
        <dbReference type="SAM" id="MobiDB-lite"/>
    </source>
</evidence>
<keyword evidence="1" id="KW-0808">Transferase</keyword>
<dbReference type="Gene3D" id="1.25.40.10">
    <property type="entry name" value="Tetratricopeptide repeat domain"/>
    <property type="match status" value="1"/>
</dbReference>
<dbReference type="PROSITE" id="PS50011">
    <property type="entry name" value="PROTEIN_KINASE_DOM"/>
    <property type="match status" value="1"/>
</dbReference>
<dbReference type="PANTHER" id="PTHR43289:SF34">
    <property type="entry name" value="SERINE_THREONINE-PROTEIN KINASE YBDM-RELATED"/>
    <property type="match status" value="1"/>
</dbReference>
<keyword evidence="8" id="KW-0723">Serine/threonine-protein kinase</keyword>
<feature type="domain" description="Protein kinase" evidence="7">
    <location>
        <begin position="107"/>
        <end position="388"/>
    </location>
</feature>
<dbReference type="PROSITE" id="PS00107">
    <property type="entry name" value="PROTEIN_KINASE_ATP"/>
    <property type="match status" value="1"/>
</dbReference>